<proteinExistence type="predicted"/>
<accession>A0A8B3CLF2</accession>
<protein>
    <submittedName>
        <fullName evidence="1">Fibronectin-binding protein (FBP)</fullName>
    </submittedName>
</protein>
<organism evidence="1 2">
    <name type="scientific">Leptospira stimsonii</name>
    <dbReference type="NCBI Taxonomy" id="2202203"/>
    <lineage>
        <taxon>Bacteria</taxon>
        <taxon>Pseudomonadati</taxon>
        <taxon>Spirochaetota</taxon>
        <taxon>Spirochaetia</taxon>
        <taxon>Leptospirales</taxon>
        <taxon>Leptospiraceae</taxon>
        <taxon>Leptospira</taxon>
    </lineage>
</organism>
<dbReference type="RefSeq" id="WP_118983417.1">
    <property type="nucleotide sequence ID" value="NZ_QHCS01000006.1"/>
</dbReference>
<gene>
    <name evidence="1" type="ORF">DLM78_19355</name>
</gene>
<dbReference type="Proteomes" id="UP000266669">
    <property type="component" value="Unassembled WGS sequence"/>
</dbReference>
<evidence type="ECO:0000313" key="2">
    <source>
        <dbReference type="Proteomes" id="UP000266669"/>
    </source>
</evidence>
<dbReference type="AlphaFoldDB" id="A0A8B3CLF2"/>
<comment type="caution">
    <text evidence="1">The sequence shown here is derived from an EMBL/GenBank/DDBJ whole genome shotgun (WGS) entry which is preliminary data.</text>
</comment>
<dbReference type="Pfam" id="PF13289">
    <property type="entry name" value="SIR2_2"/>
    <property type="match status" value="1"/>
</dbReference>
<dbReference type="EMBL" id="QHCS01000006">
    <property type="protein sequence ID" value="RHX84228.1"/>
    <property type="molecule type" value="Genomic_DNA"/>
</dbReference>
<evidence type="ECO:0000313" key="1">
    <source>
        <dbReference type="EMBL" id="RHX84228.1"/>
    </source>
</evidence>
<reference evidence="2" key="1">
    <citation type="submission" date="2018-05" db="EMBL/GenBank/DDBJ databases">
        <title>Leptospira yasudae sp. nov. and Leptospira stimsonii sp. nov., two pathogenic species of the genus Leptospira isolated from environmental sources.</title>
        <authorList>
            <person name="Casanovas-Massana A."/>
            <person name="Hamond C."/>
            <person name="Santos L.A."/>
            <person name="Hacker K.P."/>
            <person name="Balassiano I."/>
            <person name="Medeiros M.A."/>
            <person name="Reis M.G."/>
            <person name="Ko A.I."/>
            <person name="Wunder E.A."/>
        </authorList>
    </citation>
    <scope>NUCLEOTIDE SEQUENCE [LARGE SCALE GENOMIC DNA]</scope>
    <source>
        <strain evidence="2">AMB6-RJ</strain>
    </source>
</reference>
<name>A0A8B3CLF2_9LEPT</name>
<sequence>MNIDWSKKNILKIRAEVIYPEDDATEGSNKIQAKLEPWLTAIFQTEHLSLLLGSGFTAGIANLAKINSQGMARLSFSNYKAEILTESERSAKEKERIKPNLEDDLRVSLELLRGLEILKNADSDKLKAEISNHIKEFCKTIVLTEKGFIDSSEYDKAKSILTSFLVSFGSRTATRERLHIFTTNYDRFIEYGADQAGLILLDSFSGTIKPTFRSTKLELDYHYNPPGIRGEPRYVEGVARLTKLHGSVDWRYQNKEIIRALLPFGANQNHPDLESENQLDVMIYPNSDKGIDTAYYPYSELFRDFSSAICRPNASLVTYGYGFGDSHINRIIRDMLRIPSTHLAIISFNGSDGKIENFCKTINEDQVTLVIGDQLASIDKLTDQYLPKAAIDRITEKMIRNLEKMRGLSADADKSKNEVIE</sequence>